<dbReference type="Gene3D" id="3.40.50.720">
    <property type="entry name" value="NAD(P)-binding Rossmann-like Domain"/>
    <property type="match status" value="1"/>
</dbReference>
<evidence type="ECO:0000313" key="2">
    <source>
        <dbReference type="Proteomes" id="UP001208570"/>
    </source>
</evidence>
<dbReference type="AlphaFoldDB" id="A0AAD9JFJ0"/>
<gene>
    <name evidence="1" type="ORF">LSH36_334g02013</name>
</gene>
<dbReference type="InterPro" id="IPR036291">
    <property type="entry name" value="NAD(P)-bd_dom_sf"/>
</dbReference>
<reference evidence="1" key="1">
    <citation type="journal article" date="2023" name="Mol. Biol. Evol.">
        <title>Third-Generation Sequencing Reveals the Adaptive Role of the Epigenome in Three Deep-Sea Polychaetes.</title>
        <authorList>
            <person name="Perez M."/>
            <person name="Aroh O."/>
            <person name="Sun Y."/>
            <person name="Lan Y."/>
            <person name="Juniper S.K."/>
            <person name="Young C.R."/>
            <person name="Angers B."/>
            <person name="Qian P.Y."/>
        </authorList>
    </citation>
    <scope>NUCLEOTIDE SEQUENCE</scope>
    <source>
        <strain evidence="1">P08H-3</strain>
    </source>
</reference>
<dbReference type="PRINTS" id="PR00081">
    <property type="entry name" value="GDHRDH"/>
</dbReference>
<accession>A0AAD9JFJ0</accession>
<dbReference type="SUPFAM" id="SSF51735">
    <property type="entry name" value="NAD(P)-binding Rossmann-fold domains"/>
    <property type="match status" value="1"/>
</dbReference>
<proteinExistence type="predicted"/>
<protein>
    <submittedName>
        <fullName evidence="1">Uncharacterized protein</fullName>
    </submittedName>
</protein>
<comment type="caution">
    <text evidence="1">The sequence shown here is derived from an EMBL/GenBank/DDBJ whole genome shotgun (WGS) entry which is preliminary data.</text>
</comment>
<organism evidence="1 2">
    <name type="scientific">Paralvinella palmiformis</name>
    <dbReference type="NCBI Taxonomy" id="53620"/>
    <lineage>
        <taxon>Eukaryota</taxon>
        <taxon>Metazoa</taxon>
        <taxon>Spiralia</taxon>
        <taxon>Lophotrochozoa</taxon>
        <taxon>Annelida</taxon>
        <taxon>Polychaeta</taxon>
        <taxon>Sedentaria</taxon>
        <taxon>Canalipalpata</taxon>
        <taxon>Terebellida</taxon>
        <taxon>Terebelliformia</taxon>
        <taxon>Alvinellidae</taxon>
        <taxon>Paralvinella</taxon>
    </lineage>
</organism>
<name>A0AAD9JFJ0_9ANNE</name>
<dbReference type="Pfam" id="PF00106">
    <property type="entry name" value="adh_short"/>
    <property type="match status" value="1"/>
</dbReference>
<dbReference type="PANTHER" id="PTHR43975:SF2">
    <property type="entry name" value="EG:BACR7A4.14 PROTEIN-RELATED"/>
    <property type="match status" value="1"/>
</dbReference>
<sequence length="159" mass="17209">MSSLKDKVVVITGASSGIGAASAVKFAKHGCRLVVNGRKQQALNEVADRCVAEGITRDNVAIVRGDLKEDGVVNEIIRTTLDKFGTVNILFNNACYHSLVEGPISINGKVESLDEMYRINVRVPYMLIQGFIEELIKTKGVIINCSSGYSVVPVTLLIQ</sequence>
<dbReference type="Proteomes" id="UP001208570">
    <property type="component" value="Unassembled WGS sequence"/>
</dbReference>
<keyword evidence="2" id="KW-1185">Reference proteome</keyword>
<dbReference type="PANTHER" id="PTHR43975">
    <property type="entry name" value="ZGC:101858"/>
    <property type="match status" value="1"/>
</dbReference>
<evidence type="ECO:0000313" key="1">
    <source>
        <dbReference type="EMBL" id="KAK2152239.1"/>
    </source>
</evidence>
<dbReference type="EMBL" id="JAODUP010000335">
    <property type="protein sequence ID" value="KAK2152239.1"/>
    <property type="molecule type" value="Genomic_DNA"/>
</dbReference>
<dbReference type="InterPro" id="IPR002347">
    <property type="entry name" value="SDR_fam"/>
</dbReference>